<gene>
    <name evidence="1" type="ORF">QFC22_005173</name>
</gene>
<protein>
    <submittedName>
        <fullName evidence="1">Uncharacterized protein</fullName>
    </submittedName>
</protein>
<comment type="caution">
    <text evidence="1">The sequence shown here is derived from an EMBL/GenBank/DDBJ whole genome shotgun (WGS) entry which is preliminary data.</text>
</comment>
<proteinExistence type="predicted"/>
<keyword evidence="2" id="KW-1185">Reference proteome</keyword>
<evidence type="ECO:0000313" key="2">
    <source>
        <dbReference type="Proteomes" id="UP001243375"/>
    </source>
</evidence>
<sequence>MGHRKRSLSAVAFGFADAEGASNQAAVPYFDSEFLEAVPLQHALTFEVFLAQILPRYEKHLQRAFEVGSAVFVAKTNAGGHTGELQQVSHVVPYIVLEIGRILQLAKDSPRPHVILMDGFRVEGKRYAWTMPVARRRHPSADIDIDPEDTRVADRIRTIITFFAACNLGTLPSKTGFRTWYLPVPFQTADRGCVLHGITNANIAVACLRQLRDLLDRTEIELRVHNSCSGGARSPLDDLNDTHIPALWSRYMYSQNTNLVDTGLFGSNLLHQEQGAILGRKSSNSVPSFHDLMVYEVMVMSLYVAIAGDVRQLEAKQKDFSQKLFYLHGITKKLSMDGGYARRLVTQVPGTFYSPTLVSTQAIGATGTQHAPIEIDEDDEDENAQEQQLPSAR</sequence>
<reference evidence="1" key="1">
    <citation type="submission" date="2023-04" db="EMBL/GenBank/DDBJ databases">
        <title>Draft Genome sequencing of Naganishia species isolated from polar environments using Oxford Nanopore Technology.</title>
        <authorList>
            <person name="Leo P."/>
            <person name="Venkateswaran K."/>
        </authorList>
    </citation>
    <scope>NUCLEOTIDE SEQUENCE</scope>
    <source>
        <strain evidence="1">MNA-CCFEE 5425</strain>
    </source>
</reference>
<organism evidence="1 2">
    <name type="scientific">Naganishia vaughanmartiniae</name>
    <dbReference type="NCBI Taxonomy" id="1424756"/>
    <lineage>
        <taxon>Eukaryota</taxon>
        <taxon>Fungi</taxon>
        <taxon>Dikarya</taxon>
        <taxon>Basidiomycota</taxon>
        <taxon>Agaricomycotina</taxon>
        <taxon>Tremellomycetes</taxon>
        <taxon>Filobasidiales</taxon>
        <taxon>Filobasidiaceae</taxon>
        <taxon>Naganishia</taxon>
    </lineage>
</organism>
<dbReference type="EMBL" id="JASBWU010000016">
    <property type="protein sequence ID" value="KAJ9115416.1"/>
    <property type="molecule type" value="Genomic_DNA"/>
</dbReference>
<name>A0ACC2WVH5_9TREE</name>
<accession>A0ACC2WVH5</accession>
<dbReference type="Proteomes" id="UP001243375">
    <property type="component" value="Unassembled WGS sequence"/>
</dbReference>
<evidence type="ECO:0000313" key="1">
    <source>
        <dbReference type="EMBL" id="KAJ9115416.1"/>
    </source>
</evidence>